<organism evidence="3 4">
    <name type="scientific">Fusarium mangiferae</name>
    <name type="common">Mango malformation disease fungus</name>
    <dbReference type="NCBI Taxonomy" id="192010"/>
    <lineage>
        <taxon>Eukaryota</taxon>
        <taxon>Fungi</taxon>
        <taxon>Dikarya</taxon>
        <taxon>Ascomycota</taxon>
        <taxon>Pezizomycotina</taxon>
        <taxon>Sordariomycetes</taxon>
        <taxon>Hypocreomycetidae</taxon>
        <taxon>Hypocreales</taxon>
        <taxon>Nectriaceae</taxon>
        <taxon>Fusarium</taxon>
        <taxon>Fusarium fujikuroi species complex</taxon>
    </lineage>
</organism>
<dbReference type="InterPro" id="IPR021842">
    <property type="entry name" value="DUF3435"/>
</dbReference>
<evidence type="ECO:0000259" key="2">
    <source>
        <dbReference type="PROSITE" id="PS50090"/>
    </source>
</evidence>
<dbReference type="PANTHER" id="PTHR37535">
    <property type="entry name" value="FLUG DOMAIN PROTEIN"/>
    <property type="match status" value="1"/>
</dbReference>
<dbReference type="AlphaFoldDB" id="A0A1L7TCC7"/>
<dbReference type="Pfam" id="PF11917">
    <property type="entry name" value="DUF3435"/>
    <property type="match status" value="1"/>
</dbReference>
<comment type="caution">
    <text evidence="3">The sequence shown here is derived from an EMBL/GenBank/DDBJ whole genome shotgun (WGS) entry which is preliminary data.</text>
</comment>
<feature type="region of interest" description="Disordered" evidence="1">
    <location>
        <begin position="18"/>
        <end position="39"/>
    </location>
</feature>
<dbReference type="PROSITE" id="PS50090">
    <property type="entry name" value="MYB_LIKE"/>
    <property type="match status" value="1"/>
</dbReference>
<proteinExistence type="predicted"/>
<name>A0A1L7TCC7_FUSMA</name>
<evidence type="ECO:0000313" key="3">
    <source>
        <dbReference type="EMBL" id="CVK92456.1"/>
    </source>
</evidence>
<dbReference type="InterPro" id="IPR001005">
    <property type="entry name" value="SANT/Myb"/>
</dbReference>
<evidence type="ECO:0000313" key="4">
    <source>
        <dbReference type="Proteomes" id="UP000184255"/>
    </source>
</evidence>
<feature type="domain" description="Myb-like" evidence="2">
    <location>
        <begin position="918"/>
        <end position="967"/>
    </location>
</feature>
<dbReference type="RefSeq" id="XP_041681574.1">
    <property type="nucleotide sequence ID" value="XM_041830963.1"/>
</dbReference>
<dbReference type="GeneID" id="65086613"/>
<keyword evidence="4" id="KW-1185">Reference proteome</keyword>
<gene>
    <name evidence="3" type="ORF">FMAN_07352</name>
</gene>
<protein>
    <recommendedName>
        <fullName evidence="2">Myb-like domain-containing protein</fullName>
    </recommendedName>
</protein>
<reference evidence="4" key="1">
    <citation type="journal article" date="2016" name="Genome Biol. Evol.">
        <title>Comparative 'omics' of the Fusarium fujikuroi species complex highlights differences in genetic potential and metabolite synthesis.</title>
        <authorList>
            <person name="Niehaus E.-M."/>
            <person name="Muensterkoetter M."/>
            <person name="Proctor R.H."/>
            <person name="Brown D.W."/>
            <person name="Sharon A."/>
            <person name="Idan Y."/>
            <person name="Oren-Young L."/>
            <person name="Sieber C.M."/>
            <person name="Novak O."/>
            <person name="Pencik A."/>
            <person name="Tarkowska D."/>
            <person name="Hromadova K."/>
            <person name="Freeman S."/>
            <person name="Maymon M."/>
            <person name="Elazar M."/>
            <person name="Youssef S.A."/>
            <person name="El-Shabrawy E.S.M."/>
            <person name="Shalaby A.B.A."/>
            <person name="Houterman P."/>
            <person name="Brock N.L."/>
            <person name="Burkhardt I."/>
            <person name="Tsavkelova E.A."/>
            <person name="Dickschat J.S."/>
            <person name="Galuszka P."/>
            <person name="Gueldener U."/>
            <person name="Tudzynski B."/>
        </authorList>
    </citation>
    <scope>NUCLEOTIDE SEQUENCE [LARGE SCALE GENOMIC DNA]</scope>
    <source>
        <strain evidence="4">MRC7560</strain>
    </source>
</reference>
<dbReference type="EMBL" id="FCQH01000005">
    <property type="protein sequence ID" value="CVK92456.1"/>
    <property type="molecule type" value="Genomic_DNA"/>
</dbReference>
<dbReference type="VEuPathDB" id="FungiDB:FMAN_07352"/>
<sequence length="968" mass="109346">MEKQNTLERIAQRAKAAGYQYGEHLDDDKQRDRPVTEDTEKTRAQVFHVYKAWLINQGVPPEECETSFLSTGSPLPEIVELKDFWRFYALQSTGRITLPDGSKSSCPTVGTLLGKAKAWKAGFLQRTGQELSAENTTEINEWLKHNLPYEERDGSRLYCHNLKKPKFNFQRDDFDQLIYQAWSGQDTKHTYDRNRLQFHLQLLLFCDTGARRNAFLEFGVPYKDIHLVLSQHQDGPRFFYKVAQRHVKNNSDPDLRTFGNARMQHHILRYDSVAIILMLAVADGALDLKDLDQMIKNGGEGQVDWAEKCLDLPVCRRVNRQGDVDDTQPMTPDSFITMFKTFMMQAGYAAIPGSLFPPGSIHMIRRELGKQLDERYTEVERSQHLTQADKAVFGQSYTADTSSCDGLSAFLRHQPDHTAIEYFQGLSQFRHEGLPTQLPAVLKDKISRHPEVLRWDQKIAEASDAKTQIQARQKRQKALDRLQRETLEDHRRESLVRLKREKLFNLRQGQTSGTVPDDPIHKLRPEKVRLAQKMSQTSPLSRQDRLDAMQDMLLLLSAPSVYYRPGEKPKNGQCPYCPKEIQSITATMMQSWERDIDAIRHMETAHEWPWSCADCGFSGRTGEACYHHLHDAHGYQLIKERKLAGSSNITGDTPNDDSDNWMELIDLPPNSPELSVTGAGTSEHIPLISPLDDRDEFWVSEYKETPINKTPENASSQVEERTTSDIDIIGDLDLYLGSPAVYSMESLDLASAAKSSLALLGVVPSNSSTLNEDSPTTAEPSVFTVLGDTDLGSSGSPSCDMPIFDSVSSCATTNTTPSPITSRGKKRRIKLITPAHPSEPADDIESSLAPKKCRITLKVKPRNVSEEEHVGGGTTTIQGREKQTEIKKVIKTRIVLKTGLCQSYSHRPTTLLKTSLSGTASSRSKWTLEEDETISRMKHDNCSWVEIQRALPHRSLGSMQVRYSTKLK</sequence>
<feature type="compositionally biased region" description="Basic and acidic residues" evidence="1">
    <location>
        <begin position="23"/>
        <end position="39"/>
    </location>
</feature>
<dbReference type="PANTHER" id="PTHR37535:SF3">
    <property type="entry name" value="FLUG DOMAIN-CONTAINING PROTEIN"/>
    <property type="match status" value="1"/>
</dbReference>
<accession>A0A1L7TCC7</accession>
<dbReference type="CDD" id="cd00167">
    <property type="entry name" value="SANT"/>
    <property type="match status" value="1"/>
</dbReference>
<evidence type="ECO:0000256" key="1">
    <source>
        <dbReference type="SAM" id="MobiDB-lite"/>
    </source>
</evidence>
<dbReference type="Proteomes" id="UP000184255">
    <property type="component" value="Unassembled WGS sequence"/>
</dbReference>